<evidence type="ECO:0000256" key="7">
    <source>
        <dbReference type="ARBA" id="ARBA00023049"/>
    </source>
</evidence>
<feature type="binding site" evidence="11">
    <location>
        <position position="279"/>
    </location>
    <ligand>
        <name>Zn(2+)</name>
        <dbReference type="ChEBI" id="CHEBI:29105"/>
        <label>2</label>
        <note>catalytic</note>
    </ligand>
</feature>
<feature type="binding site" description="in inhibited form" evidence="11">
    <location>
        <position position="121"/>
    </location>
    <ligand>
        <name>Zn(2+)</name>
        <dbReference type="ChEBI" id="CHEBI:29105"/>
        <label>2</label>
        <note>catalytic</note>
    </ligand>
</feature>
<evidence type="ECO:0000313" key="15">
    <source>
        <dbReference type="Proteomes" id="UP000515211"/>
    </source>
</evidence>
<dbReference type="InterPro" id="IPR021158">
    <property type="entry name" value="Pept_M10A_Zn_BS"/>
</dbReference>
<dbReference type="InterPro" id="IPR002477">
    <property type="entry name" value="Peptidoglycan-bd-like"/>
</dbReference>
<reference evidence="16" key="2">
    <citation type="submission" date="2025-08" db="UniProtKB">
        <authorList>
            <consortium name="RefSeq"/>
        </authorList>
    </citation>
    <scope>IDENTIFICATION</scope>
    <source>
        <tissue evidence="16">Whole plant</tissue>
    </source>
</reference>
<feature type="binding site" evidence="11">
    <location>
        <position position="216"/>
    </location>
    <ligand>
        <name>Zn(2+)</name>
        <dbReference type="ChEBI" id="CHEBI:29105"/>
        <label>1</label>
    </ligand>
</feature>
<dbReference type="PANTHER" id="PTHR10201:SF321">
    <property type="entry name" value="METALLOENDOPROTEINASE 4-MMP"/>
    <property type="match status" value="1"/>
</dbReference>
<comment type="cofactor">
    <cofactor evidence="11">
        <name>Zn(2+)</name>
        <dbReference type="ChEBI" id="CHEBI:29105"/>
    </cofactor>
    <text evidence="11">Binds 2 Zn(2+) ions per subunit.</text>
</comment>
<feature type="binding site" evidence="11">
    <location>
        <position position="246"/>
    </location>
    <ligand>
        <name>Ca(2+)</name>
        <dbReference type="ChEBI" id="CHEBI:29108"/>
        <label>3</label>
    </ligand>
</feature>
<evidence type="ECO:0000256" key="5">
    <source>
        <dbReference type="ARBA" id="ARBA00022801"/>
    </source>
</evidence>
<keyword evidence="12" id="KW-0472">Membrane</keyword>
<dbReference type="RefSeq" id="XP_015948331.2">
    <property type="nucleotide sequence ID" value="XM_016092845.3"/>
</dbReference>
<name>A0A6P4CB84_ARADU</name>
<dbReference type="InterPro" id="IPR001818">
    <property type="entry name" value="Pept_M10_metallopeptidase"/>
</dbReference>
<dbReference type="SUPFAM" id="SSF47090">
    <property type="entry name" value="PGBD-like"/>
    <property type="match status" value="1"/>
</dbReference>
<keyword evidence="12" id="KW-1133">Transmembrane helix</keyword>
<keyword evidence="3 11" id="KW-0479">Metal-binding</keyword>
<dbReference type="GeneID" id="107473293"/>
<dbReference type="InterPro" id="IPR033739">
    <property type="entry name" value="M10A_MMP"/>
</dbReference>
<evidence type="ECO:0000313" key="16">
    <source>
        <dbReference type="RefSeq" id="XP_015948331.2"/>
    </source>
</evidence>
<feature type="signal peptide" evidence="13">
    <location>
        <begin position="1"/>
        <end position="25"/>
    </location>
</feature>
<dbReference type="InterPro" id="IPR021190">
    <property type="entry name" value="Pept_M10A"/>
</dbReference>
<evidence type="ECO:0000256" key="9">
    <source>
        <dbReference type="ARBA" id="ARBA00023180"/>
    </source>
</evidence>
<keyword evidence="4 13" id="KW-0732">Signal</keyword>
<dbReference type="InterPro" id="IPR036365">
    <property type="entry name" value="PGBD-like_sf"/>
</dbReference>
<feature type="binding site" evidence="11">
    <location>
        <position position="218"/>
    </location>
    <ligand>
        <name>Zn(2+)</name>
        <dbReference type="ChEBI" id="CHEBI:29105"/>
        <label>1</label>
    </ligand>
</feature>
<keyword evidence="6 11" id="KW-0862">Zinc</keyword>
<feature type="chain" id="PRO_5027789967" evidence="13">
    <location>
        <begin position="26"/>
        <end position="366"/>
    </location>
</feature>
<evidence type="ECO:0000256" key="1">
    <source>
        <dbReference type="ARBA" id="ARBA00009614"/>
    </source>
</evidence>
<proteinExistence type="inferred from homology"/>
<dbReference type="Pfam" id="PF01471">
    <property type="entry name" value="PG_binding_1"/>
    <property type="match status" value="1"/>
</dbReference>
<reference evidence="15" key="1">
    <citation type="journal article" date="2016" name="Nat. Genet.">
        <title>The genome sequences of Arachis duranensis and Arachis ipaensis, the diploid ancestors of cultivated peanut.</title>
        <authorList>
            <person name="Bertioli D.J."/>
            <person name="Cannon S.B."/>
            <person name="Froenicke L."/>
            <person name="Huang G."/>
            <person name="Farmer A.D."/>
            <person name="Cannon E.K."/>
            <person name="Liu X."/>
            <person name="Gao D."/>
            <person name="Clevenger J."/>
            <person name="Dash S."/>
            <person name="Ren L."/>
            <person name="Moretzsohn M.C."/>
            <person name="Shirasawa K."/>
            <person name="Huang W."/>
            <person name="Vidigal B."/>
            <person name="Abernathy B."/>
            <person name="Chu Y."/>
            <person name="Niederhuth C.E."/>
            <person name="Umale P."/>
            <person name="Araujo A.C."/>
            <person name="Kozik A."/>
            <person name="Kim K.D."/>
            <person name="Burow M.D."/>
            <person name="Varshney R.K."/>
            <person name="Wang X."/>
            <person name="Zhang X."/>
            <person name="Barkley N."/>
            <person name="Guimaraes P.M."/>
            <person name="Isobe S."/>
            <person name="Guo B."/>
            <person name="Liao B."/>
            <person name="Stalker H.T."/>
            <person name="Schmitz R.J."/>
            <person name="Scheffler B.E."/>
            <person name="Leal-Bertioli S.C."/>
            <person name="Xun X."/>
            <person name="Jackson S.A."/>
            <person name="Michelmore R."/>
            <person name="Ozias-Akins P."/>
        </authorList>
    </citation>
    <scope>NUCLEOTIDE SEQUENCE [LARGE SCALE GENOMIC DNA]</scope>
    <source>
        <strain evidence="15">cv. V14167</strain>
    </source>
</reference>
<evidence type="ECO:0000256" key="2">
    <source>
        <dbReference type="ARBA" id="ARBA00022670"/>
    </source>
</evidence>
<sequence>MLHRRTFSFFFFITTTLVLMTFTSSHSLAHSIAISSRSMADMERFSNAGRGSNITGISEFKRYLWRFGYLDHNVNTTCNCFSDEFDAMLESALVRYQRKLGLQVTGKLDSITISEMITPRCGVPDSNDHTHTHTHMHSAKNFVYFPGKPRWSGPMPTTLTYAFSPEYTIHTLTLRQIRRAFRRAFTRWSNVIPLTFVESDDYGFAEIKIGFYSGDHGDGEAFDGVLGVLAHSFSPESGRLHLDAAETWAVDFGESWSEVAVDLESVATHEIGHVLGLSHSSVREAVMYPSLRPREKRYRLHIDDVMGVQSLYGSNPHFRSSDISSLQSAISANHAPPRFPPFSILLSCAYLLSFFIIFSRGYKHVT</sequence>
<dbReference type="GO" id="GO:0031012">
    <property type="term" value="C:extracellular matrix"/>
    <property type="evidence" value="ECO:0007669"/>
    <property type="project" value="InterPro"/>
</dbReference>
<evidence type="ECO:0000256" key="12">
    <source>
        <dbReference type="SAM" id="Phobius"/>
    </source>
</evidence>
<feature type="binding site" evidence="11">
    <location>
        <position position="287"/>
    </location>
    <ligand>
        <name>Zn(2+)</name>
        <dbReference type="ChEBI" id="CHEBI:29105"/>
        <label>2</label>
        <note>catalytic</note>
    </ligand>
</feature>
<keyword evidence="9" id="KW-0325">Glycoprotein</keyword>
<keyword evidence="11" id="KW-0106">Calcium</keyword>
<keyword evidence="12" id="KW-0812">Transmembrane</keyword>
<feature type="binding site" evidence="11">
    <location>
        <position position="241"/>
    </location>
    <ligand>
        <name>Zn(2+)</name>
        <dbReference type="ChEBI" id="CHEBI:29105"/>
        <label>1</label>
    </ligand>
</feature>
<feature type="binding site" evidence="11">
    <location>
        <position position="224"/>
    </location>
    <ligand>
        <name>Ca(2+)</name>
        <dbReference type="ChEBI" id="CHEBI:29108"/>
        <label>3</label>
    </ligand>
</feature>
<evidence type="ECO:0000256" key="8">
    <source>
        <dbReference type="ARBA" id="ARBA00023145"/>
    </source>
</evidence>
<dbReference type="GO" id="GO:0030198">
    <property type="term" value="P:extracellular matrix organization"/>
    <property type="evidence" value="ECO:0007669"/>
    <property type="project" value="TreeGrafter"/>
</dbReference>
<comment type="cofactor">
    <cofactor evidence="11">
        <name>Ca(2+)</name>
        <dbReference type="ChEBI" id="CHEBI:29108"/>
    </cofactor>
    <text evidence="11">Can bind about 5 Ca(2+) ions per subunit.</text>
</comment>
<dbReference type="PRINTS" id="PR00138">
    <property type="entry name" value="MATRIXIN"/>
</dbReference>
<dbReference type="Proteomes" id="UP000515211">
    <property type="component" value="Chromosome 2"/>
</dbReference>
<dbReference type="GO" id="GO:0008270">
    <property type="term" value="F:zinc ion binding"/>
    <property type="evidence" value="ECO:0007669"/>
    <property type="project" value="InterPro"/>
</dbReference>
<evidence type="ECO:0000256" key="11">
    <source>
        <dbReference type="PIRSR" id="PIRSR621190-2"/>
    </source>
</evidence>
<dbReference type="FunFam" id="3.40.390.10:FF:000018">
    <property type="entry name" value="Metalloendoproteinase 1"/>
    <property type="match status" value="1"/>
</dbReference>
<feature type="binding site" evidence="11">
    <location>
        <position position="273"/>
    </location>
    <ligand>
        <name>Zn(2+)</name>
        <dbReference type="ChEBI" id="CHEBI:29105"/>
        <label>2</label>
        <note>catalytic</note>
    </ligand>
</feature>
<dbReference type="PANTHER" id="PTHR10201">
    <property type="entry name" value="MATRIX METALLOPROTEINASE"/>
    <property type="match status" value="1"/>
</dbReference>
<protein>
    <submittedName>
        <fullName evidence="16">Metalloendoproteinase 4-MMP-like</fullName>
    </submittedName>
</protein>
<keyword evidence="15" id="KW-1185">Reference proteome</keyword>
<dbReference type="SUPFAM" id="SSF55486">
    <property type="entry name" value="Metalloproteases ('zincins'), catalytic domain"/>
    <property type="match status" value="1"/>
</dbReference>
<dbReference type="Pfam" id="PF00413">
    <property type="entry name" value="Peptidase_M10"/>
    <property type="match status" value="1"/>
</dbReference>
<feature type="binding site" evidence="11">
    <location>
        <position position="231"/>
    </location>
    <ligand>
        <name>Zn(2+)</name>
        <dbReference type="ChEBI" id="CHEBI:29105"/>
        <label>1</label>
    </ligand>
</feature>
<feature type="active site" evidence="10">
    <location>
        <position position="270"/>
    </location>
</feature>
<evidence type="ECO:0000256" key="10">
    <source>
        <dbReference type="PIRSR" id="PIRSR621190-1"/>
    </source>
</evidence>
<evidence type="ECO:0000256" key="4">
    <source>
        <dbReference type="ARBA" id="ARBA00022729"/>
    </source>
</evidence>
<comment type="similarity">
    <text evidence="1">Belongs to the peptidase M10A family. Matrix metalloproteinases (MMPs) subfamily.</text>
</comment>
<dbReference type="AlphaFoldDB" id="A0A6P4CB84"/>
<dbReference type="InterPro" id="IPR006026">
    <property type="entry name" value="Peptidase_Metallo"/>
</dbReference>
<feature type="domain" description="Peptidase metallopeptidase" evidence="14">
    <location>
        <begin position="147"/>
        <end position="314"/>
    </location>
</feature>
<feature type="binding site" evidence="11">
    <location>
        <position position="223"/>
    </location>
    <ligand>
        <name>Ca(2+)</name>
        <dbReference type="ChEBI" id="CHEBI:29108"/>
        <label>3</label>
    </ligand>
</feature>
<keyword evidence="8" id="KW-0865">Zymogen</keyword>
<dbReference type="GO" id="GO:0030574">
    <property type="term" value="P:collagen catabolic process"/>
    <property type="evidence" value="ECO:0007669"/>
    <property type="project" value="TreeGrafter"/>
</dbReference>
<accession>A0A6P4CB84</accession>
<dbReference type="PROSITE" id="PS00546">
    <property type="entry name" value="CYSTEINE_SWITCH"/>
    <property type="match status" value="1"/>
</dbReference>
<dbReference type="InterPro" id="IPR024079">
    <property type="entry name" value="MetalloPept_cat_dom_sf"/>
</dbReference>
<dbReference type="GO" id="GO:0006508">
    <property type="term" value="P:proteolysis"/>
    <property type="evidence" value="ECO:0007669"/>
    <property type="project" value="UniProtKB-KW"/>
</dbReference>
<dbReference type="GO" id="GO:0004222">
    <property type="term" value="F:metalloendopeptidase activity"/>
    <property type="evidence" value="ECO:0007669"/>
    <property type="project" value="InterPro"/>
</dbReference>
<feature type="binding site" evidence="11">
    <location>
        <position position="243"/>
    </location>
    <ligand>
        <name>Ca(2+)</name>
        <dbReference type="ChEBI" id="CHEBI:29108"/>
        <label>3</label>
    </ligand>
</feature>
<dbReference type="Gene3D" id="3.40.390.10">
    <property type="entry name" value="Collagenase (Catalytic Domain)"/>
    <property type="match status" value="1"/>
</dbReference>
<dbReference type="KEGG" id="adu:107473293"/>
<keyword evidence="5" id="KW-0378">Hydrolase</keyword>
<feature type="binding site" evidence="11">
    <location>
        <position position="246"/>
    </location>
    <ligand>
        <name>Ca(2+)</name>
        <dbReference type="ChEBI" id="CHEBI:29108"/>
        <label>1</label>
    </ligand>
</feature>
<organism evidence="15 16">
    <name type="scientific">Arachis duranensis</name>
    <name type="common">Wild peanut</name>
    <dbReference type="NCBI Taxonomy" id="130453"/>
    <lineage>
        <taxon>Eukaryota</taxon>
        <taxon>Viridiplantae</taxon>
        <taxon>Streptophyta</taxon>
        <taxon>Embryophyta</taxon>
        <taxon>Tracheophyta</taxon>
        <taxon>Spermatophyta</taxon>
        <taxon>Magnoliopsida</taxon>
        <taxon>eudicotyledons</taxon>
        <taxon>Gunneridae</taxon>
        <taxon>Pentapetalae</taxon>
        <taxon>rosids</taxon>
        <taxon>fabids</taxon>
        <taxon>Fabales</taxon>
        <taxon>Fabaceae</taxon>
        <taxon>Papilionoideae</taxon>
        <taxon>50 kb inversion clade</taxon>
        <taxon>dalbergioids sensu lato</taxon>
        <taxon>Dalbergieae</taxon>
        <taxon>Pterocarpus clade</taxon>
        <taxon>Arachis</taxon>
    </lineage>
</organism>
<feature type="transmembrane region" description="Helical" evidence="12">
    <location>
        <begin position="339"/>
        <end position="358"/>
    </location>
</feature>
<dbReference type="SMART" id="SM00235">
    <property type="entry name" value="ZnMc"/>
    <property type="match status" value="1"/>
</dbReference>
<evidence type="ECO:0000259" key="14">
    <source>
        <dbReference type="SMART" id="SM00235"/>
    </source>
</evidence>
<keyword evidence="2" id="KW-0645">Protease</keyword>
<dbReference type="CDD" id="cd04278">
    <property type="entry name" value="ZnMc_MMP"/>
    <property type="match status" value="1"/>
</dbReference>
<evidence type="ECO:0000256" key="6">
    <source>
        <dbReference type="ARBA" id="ARBA00022833"/>
    </source>
</evidence>
<evidence type="ECO:0000256" key="13">
    <source>
        <dbReference type="SAM" id="SignalP"/>
    </source>
</evidence>
<keyword evidence="7" id="KW-0482">Metalloprotease</keyword>
<gene>
    <name evidence="16" type="primary">LOC107473293</name>
</gene>
<feature type="binding site" evidence="11">
    <location>
        <position position="269"/>
    </location>
    <ligand>
        <name>Zn(2+)</name>
        <dbReference type="ChEBI" id="CHEBI:29105"/>
        <label>2</label>
        <note>catalytic</note>
    </ligand>
</feature>
<evidence type="ECO:0000256" key="3">
    <source>
        <dbReference type="ARBA" id="ARBA00022723"/>
    </source>
</evidence>